<dbReference type="GO" id="GO:0005829">
    <property type="term" value="C:cytosol"/>
    <property type="evidence" value="ECO:0007669"/>
    <property type="project" value="TreeGrafter"/>
</dbReference>
<gene>
    <name evidence="7" type="ORF">DWZ46_04770</name>
</gene>
<feature type="modified residue" description="N6-(pyridoxal phosphate)lysine" evidence="5">
    <location>
        <position position="202"/>
    </location>
</feature>
<dbReference type="InterPro" id="IPR001597">
    <property type="entry name" value="ArAA_b-elim_lyase/Thr_aldolase"/>
</dbReference>
<evidence type="ECO:0000256" key="2">
    <source>
        <dbReference type="ARBA" id="ARBA00006966"/>
    </source>
</evidence>
<proteinExistence type="inferred from homology"/>
<dbReference type="SUPFAM" id="SSF53383">
    <property type="entry name" value="PLP-dependent transferases"/>
    <property type="match status" value="1"/>
</dbReference>
<keyword evidence="3" id="KW-0663">Pyridoxal phosphate</keyword>
<comment type="cofactor">
    <cofactor evidence="1">
        <name>pyridoxal 5'-phosphate</name>
        <dbReference type="ChEBI" id="CHEBI:597326"/>
    </cofactor>
</comment>
<feature type="domain" description="Aromatic amino acid beta-eliminating lyase/threonine aldolase" evidence="6">
    <location>
        <begin position="3"/>
        <end position="290"/>
    </location>
</feature>
<dbReference type="GO" id="GO:0008732">
    <property type="term" value="F:L-allo-threonine aldolase activity"/>
    <property type="evidence" value="ECO:0007669"/>
    <property type="project" value="TreeGrafter"/>
</dbReference>
<dbReference type="EMBL" id="QVER01000004">
    <property type="protein sequence ID" value="RGB92395.1"/>
    <property type="molecule type" value="Genomic_DNA"/>
</dbReference>
<accession>A0A3E2U876</accession>
<evidence type="ECO:0000259" key="6">
    <source>
        <dbReference type="Pfam" id="PF01212"/>
    </source>
</evidence>
<protein>
    <submittedName>
        <fullName evidence="7">Low specificity L-threonine aldolase</fullName>
    </submittedName>
</protein>
<dbReference type="NCBIfam" id="NF041359">
    <property type="entry name" value="GntG_guanitoxin"/>
    <property type="match status" value="1"/>
</dbReference>
<evidence type="ECO:0000256" key="1">
    <source>
        <dbReference type="ARBA" id="ARBA00001933"/>
    </source>
</evidence>
<dbReference type="Gene3D" id="3.90.1150.10">
    <property type="entry name" value="Aspartate Aminotransferase, domain 1"/>
    <property type="match status" value="1"/>
</dbReference>
<dbReference type="PANTHER" id="PTHR48097">
    <property type="entry name" value="L-THREONINE ALDOLASE-RELATED"/>
    <property type="match status" value="1"/>
</dbReference>
<organism evidence="7 8">
    <name type="scientific">Faecalibacterium prausnitzii</name>
    <dbReference type="NCBI Taxonomy" id="853"/>
    <lineage>
        <taxon>Bacteria</taxon>
        <taxon>Bacillati</taxon>
        <taxon>Bacillota</taxon>
        <taxon>Clostridia</taxon>
        <taxon>Eubacteriales</taxon>
        <taxon>Oscillospiraceae</taxon>
        <taxon>Faecalibacterium</taxon>
    </lineage>
</organism>
<comment type="caution">
    <text evidence="7">The sequence shown here is derived from an EMBL/GenBank/DDBJ whole genome shotgun (WGS) entry which is preliminary data.</text>
</comment>
<dbReference type="Pfam" id="PF01212">
    <property type="entry name" value="Beta_elim_lyase"/>
    <property type="match status" value="1"/>
</dbReference>
<dbReference type="Proteomes" id="UP000260991">
    <property type="component" value="Unassembled WGS sequence"/>
</dbReference>
<dbReference type="GO" id="GO:0006567">
    <property type="term" value="P:L-threonine catabolic process"/>
    <property type="evidence" value="ECO:0007669"/>
    <property type="project" value="TreeGrafter"/>
</dbReference>
<dbReference type="Gene3D" id="3.40.640.10">
    <property type="entry name" value="Type I PLP-dependent aspartate aminotransferase-like (Major domain)"/>
    <property type="match status" value="1"/>
</dbReference>
<evidence type="ECO:0000313" key="7">
    <source>
        <dbReference type="EMBL" id="RGB92395.1"/>
    </source>
</evidence>
<evidence type="ECO:0000313" key="8">
    <source>
        <dbReference type="Proteomes" id="UP000260991"/>
    </source>
</evidence>
<dbReference type="InterPro" id="IPR015421">
    <property type="entry name" value="PyrdxlP-dep_Trfase_major"/>
</dbReference>
<dbReference type="GO" id="GO:0006545">
    <property type="term" value="P:glycine biosynthetic process"/>
    <property type="evidence" value="ECO:0007669"/>
    <property type="project" value="TreeGrafter"/>
</dbReference>
<dbReference type="PIRSF" id="PIRSF017617">
    <property type="entry name" value="Thr_aldolase"/>
    <property type="match status" value="1"/>
</dbReference>
<dbReference type="FunFam" id="3.40.640.10:FF:000030">
    <property type="entry name" value="Low-specificity L-threonine aldolase"/>
    <property type="match status" value="1"/>
</dbReference>
<name>A0A3E2U876_9FIRM</name>
<evidence type="ECO:0000256" key="3">
    <source>
        <dbReference type="ARBA" id="ARBA00022898"/>
    </source>
</evidence>
<comment type="similarity">
    <text evidence="2">Belongs to the threonine aldolase family.</text>
</comment>
<dbReference type="AlphaFoldDB" id="A0A3E2U876"/>
<evidence type="ECO:0000256" key="5">
    <source>
        <dbReference type="PIRSR" id="PIRSR017617-1"/>
    </source>
</evidence>
<dbReference type="RefSeq" id="WP_158402648.1">
    <property type="nucleotide sequence ID" value="NZ_QVER01000004.1"/>
</dbReference>
<dbReference type="InterPro" id="IPR023603">
    <property type="entry name" value="Low_specificity_L-TA-like"/>
</dbReference>
<dbReference type="InterPro" id="IPR015422">
    <property type="entry name" value="PyrdxlP-dep_Trfase_small"/>
</dbReference>
<dbReference type="InterPro" id="IPR015424">
    <property type="entry name" value="PyrdxlP-dep_Trfase"/>
</dbReference>
<keyword evidence="4" id="KW-0456">Lyase</keyword>
<reference evidence="7 8" key="1">
    <citation type="submission" date="2018-08" db="EMBL/GenBank/DDBJ databases">
        <title>A genome reference for cultivated species of the human gut microbiota.</title>
        <authorList>
            <person name="Zou Y."/>
            <person name="Xue W."/>
            <person name="Luo G."/>
        </authorList>
    </citation>
    <scope>NUCLEOTIDE SEQUENCE [LARGE SCALE GENOMIC DNA]</scope>
    <source>
        <strain evidence="7 8">AF32-8AC</strain>
    </source>
</reference>
<sequence>MVDLRSDTLTMPDYPMLETILTARLGDDGRTDAKGRGEDPTINRLEDMAAALVGKEAAILMPTGTFGNTIAVMTHCHAGQTVLVDEEQHMLLTEKFAFEQDLGRLTPVCYHQDSRHMPDPDELDKLLTESGASLICLENSHNFSGGYCIDLPTMAAIRKVADRHGVPIHMDGARLFHAAAHLHTTVKQVCQHVDTVMFCVSKGLGAPVGSLLCGTEAFCAKARANRKLFGGVMRQAGVVAAPAIYALEHNVERLTEDIENAQYVHQQLSGKLHKVRLQEEVQTNILMLNLTDAGILADEFCKRAKERGLLIRPIRNQYRVRLVFYKGITRKDAEEAAAILLALDSEL</sequence>
<dbReference type="PANTHER" id="PTHR48097:SF9">
    <property type="entry name" value="L-THREONINE ALDOLASE"/>
    <property type="match status" value="1"/>
</dbReference>
<evidence type="ECO:0000256" key="4">
    <source>
        <dbReference type="ARBA" id="ARBA00023239"/>
    </source>
</evidence>